<dbReference type="PANTHER" id="PTHR21063">
    <property type="entry name" value="LFA-3"/>
    <property type="match status" value="1"/>
</dbReference>
<dbReference type="SMART" id="SM00409">
    <property type="entry name" value="IG"/>
    <property type="match status" value="5"/>
</dbReference>
<feature type="domain" description="Immunoglobulin subtype 2" evidence="2">
    <location>
        <begin position="31"/>
        <end position="113"/>
    </location>
</feature>
<feature type="domain" description="Immunoglobulin" evidence="3">
    <location>
        <begin position="25"/>
        <end position="124"/>
    </location>
</feature>
<dbReference type="InterPro" id="IPR036179">
    <property type="entry name" value="Ig-like_dom_sf"/>
</dbReference>
<feature type="chain" id="PRO_5044676515" evidence="1">
    <location>
        <begin position="23"/>
        <end position="735"/>
    </location>
</feature>
<feature type="domain" description="Immunoglobulin" evidence="3">
    <location>
        <begin position="189"/>
        <end position="290"/>
    </location>
</feature>
<dbReference type="AlphaFoldDB" id="A0A8C1S3W8"/>
<feature type="signal peptide" evidence="1">
    <location>
        <begin position="1"/>
        <end position="22"/>
    </location>
</feature>
<dbReference type="Ensembl" id="ENSCCRT00015002289.1">
    <property type="protein sequence ID" value="ENSCCRP00015002164.1"/>
    <property type="gene ID" value="ENSCCRG00015001388.1"/>
</dbReference>
<keyword evidence="1" id="KW-0732">Signal</keyword>
<sequence>MKSSFSTELFLLLLCGVFGAETEEVKSVTVKEGDSVTLNPERNQIQGIIKIVWRFGDKGTIIADSSENKSLLSNTDERFGDRLQLNETGSLTIKNMRTEHSGLYEIQIDRNTGISLMKFNVTVLEPGGSSGAIAGTCVTVLLVAAAAVVYYYRHRICDLKRLMEPEISEQMLNENEDTTAEQLCKKYEEKILSVMEGESVTLKIDAEIKGDDQILWLFGPQETLIAEIKSETREITTFDGIDGRFKDKLKLVKTASLTITNITAEHSGVYKLQTSSSRGTSFQRFIVNVKVMIISVVEGQSVTLYPDNTGAQKDDLIVWMFGDENNLIAQMTGKTRATYEGTDGIFRDRLKLDKRTGSLTIRNMRTEQSGLYKLQMSSSSKGTTNKRFNIVINLNNVSVKEGEALVLKTNAEIRKKDTILWLFGDENTLIAEINEGNGNISTFDGVNERFGGSLGLDISTGSLTIRNITTEHTGVYKQKVISKKGTTIKRINVAVRVRMILGVKGKYVTLNPDIETQRDDLFLWMFGDENNLIAQLTGETKETTYTDADERFGDGLRLDKNTGSLTIKNITTGPYKLRIVSSRRNLNRKFRVFICCESGPKIVSAMVGESLILITDFTIERGERVQWSFQDKTLAAGMNGDISKTAYGDVRFKGRLELHHQTGSLTIKNTRTSDTGDYQLKFLSRSGKVICWEFKVTVSGEQINSSEHPSISYPSKLSTCFCMLWRPSSFVRNRL</sequence>
<evidence type="ECO:0000259" key="3">
    <source>
        <dbReference type="SMART" id="SM00409"/>
    </source>
</evidence>
<feature type="domain" description="Immunoglobulin" evidence="3">
    <location>
        <begin position="291"/>
        <end position="393"/>
    </location>
</feature>
<dbReference type="Proteomes" id="UP000694700">
    <property type="component" value="Unplaced"/>
</dbReference>
<dbReference type="SUPFAM" id="SSF48726">
    <property type="entry name" value="Immunoglobulin"/>
    <property type="match status" value="6"/>
</dbReference>
<feature type="domain" description="Immunoglobulin" evidence="3">
    <location>
        <begin position="394"/>
        <end position="496"/>
    </location>
</feature>
<evidence type="ECO:0000259" key="2">
    <source>
        <dbReference type="SMART" id="SM00408"/>
    </source>
</evidence>
<dbReference type="InterPro" id="IPR013783">
    <property type="entry name" value="Ig-like_fold"/>
</dbReference>
<name>A0A8C1S3W8_CYPCA</name>
<feature type="domain" description="Immunoglobulin subtype 2" evidence="2">
    <location>
        <begin position="195"/>
        <end position="279"/>
    </location>
</feature>
<evidence type="ECO:0000313" key="5">
    <source>
        <dbReference type="Proteomes" id="UP000694700"/>
    </source>
</evidence>
<proteinExistence type="predicted"/>
<feature type="domain" description="Immunoglobulin subtype 2" evidence="2">
    <location>
        <begin position="297"/>
        <end position="381"/>
    </location>
</feature>
<evidence type="ECO:0000313" key="4">
    <source>
        <dbReference type="Ensembl" id="ENSCCRP00015002161.1"/>
    </source>
</evidence>
<feature type="domain" description="Immunoglobulin" evidence="3">
    <location>
        <begin position="600"/>
        <end position="699"/>
    </location>
</feature>
<dbReference type="InterPro" id="IPR003598">
    <property type="entry name" value="Ig_sub2"/>
</dbReference>
<feature type="domain" description="Immunoglobulin subtype 2" evidence="2">
    <location>
        <begin position="400"/>
        <end position="485"/>
    </location>
</feature>
<dbReference type="Pfam" id="PF07686">
    <property type="entry name" value="V-set"/>
    <property type="match status" value="3"/>
</dbReference>
<dbReference type="PANTHER" id="PTHR21063:SF4">
    <property type="entry name" value="CD48 ANTIGEN-RELATED"/>
    <property type="match status" value="1"/>
</dbReference>
<accession>A0A8C1S3W8</accession>
<dbReference type="Ensembl" id="ENSCCRT00015002286.1">
    <property type="protein sequence ID" value="ENSCCRP00015002161.1"/>
    <property type="gene ID" value="ENSCCRG00015001388.1"/>
</dbReference>
<protein>
    <submittedName>
        <fullName evidence="4">Uncharacterized protein</fullName>
    </submittedName>
</protein>
<dbReference type="SMART" id="SM00408">
    <property type="entry name" value="IGc2"/>
    <property type="match status" value="4"/>
</dbReference>
<dbReference type="CDD" id="cd00099">
    <property type="entry name" value="IgV"/>
    <property type="match status" value="1"/>
</dbReference>
<dbReference type="InterPro" id="IPR003599">
    <property type="entry name" value="Ig_sub"/>
</dbReference>
<dbReference type="Gene3D" id="2.60.40.10">
    <property type="entry name" value="Immunoglobulins"/>
    <property type="match status" value="6"/>
</dbReference>
<evidence type="ECO:0000256" key="1">
    <source>
        <dbReference type="SAM" id="SignalP"/>
    </source>
</evidence>
<organism evidence="4 5">
    <name type="scientific">Cyprinus carpio</name>
    <name type="common">Common carp</name>
    <dbReference type="NCBI Taxonomy" id="7962"/>
    <lineage>
        <taxon>Eukaryota</taxon>
        <taxon>Metazoa</taxon>
        <taxon>Chordata</taxon>
        <taxon>Craniata</taxon>
        <taxon>Vertebrata</taxon>
        <taxon>Euteleostomi</taxon>
        <taxon>Actinopterygii</taxon>
        <taxon>Neopterygii</taxon>
        <taxon>Teleostei</taxon>
        <taxon>Ostariophysi</taxon>
        <taxon>Cypriniformes</taxon>
        <taxon>Cyprinidae</taxon>
        <taxon>Cyprininae</taxon>
        <taxon>Cyprinus</taxon>
    </lineage>
</organism>
<dbReference type="InterPro" id="IPR013106">
    <property type="entry name" value="Ig_V-set"/>
</dbReference>
<reference evidence="4" key="1">
    <citation type="submission" date="2025-05" db="UniProtKB">
        <authorList>
            <consortium name="Ensembl"/>
        </authorList>
    </citation>
    <scope>IDENTIFICATION</scope>
</reference>